<evidence type="ECO:0000313" key="2">
    <source>
        <dbReference type="EnsemblMetazoa" id="Aqu2.1.18383_001"/>
    </source>
</evidence>
<dbReference type="AlphaFoldDB" id="A0A1X7TTN1"/>
<dbReference type="EnsemblMetazoa" id="Aqu2.1.18383_001">
    <property type="protein sequence ID" value="Aqu2.1.18383_001"/>
    <property type="gene ID" value="Aqu2.1.18383"/>
</dbReference>
<proteinExistence type="predicted"/>
<sequence length="106" mass="12338">MGPYNIVNRISRYIVRILLVGGRKNLVVHINRLKPYKCIPYQSVGFQSQFTPTDTMTVTEKTSGYVCLDEEEMEVKDEGTIGTSVAQGRPQWRHNLPDWYRMYNTH</sequence>
<reference evidence="2" key="1">
    <citation type="submission" date="2017-05" db="UniProtKB">
        <authorList>
            <consortium name="EnsemblMetazoa"/>
        </authorList>
    </citation>
    <scope>IDENTIFICATION</scope>
</reference>
<accession>A0A1X7TTN1</accession>
<protein>
    <recommendedName>
        <fullName evidence="1">Integrase p58-like C-terminal domain-containing protein</fullName>
    </recommendedName>
</protein>
<name>A0A1X7TTN1_AMPQE</name>
<dbReference type="InterPro" id="IPR054465">
    <property type="entry name" value="Integrase_p58-like_C"/>
</dbReference>
<organism evidence="2">
    <name type="scientific">Amphimedon queenslandica</name>
    <name type="common">Sponge</name>
    <dbReference type="NCBI Taxonomy" id="400682"/>
    <lineage>
        <taxon>Eukaryota</taxon>
        <taxon>Metazoa</taxon>
        <taxon>Porifera</taxon>
        <taxon>Demospongiae</taxon>
        <taxon>Heteroscleromorpha</taxon>
        <taxon>Haplosclerida</taxon>
        <taxon>Niphatidae</taxon>
        <taxon>Amphimedon</taxon>
    </lineage>
</organism>
<dbReference type="InParanoid" id="A0A1X7TTN1"/>
<dbReference type="Pfam" id="PF22938">
    <property type="entry name" value="Integrase_p58_C"/>
    <property type="match status" value="1"/>
</dbReference>
<feature type="domain" description="Integrase p58-like C-terminal" evidence="1">
    <location>
        <begin position="2"/>
        <end position="35"/>
    </location>
</feature>
<evidence type="ECO:0000259" key="1">
    <source>
        <dbReference type="Pfam" id="PF22938"/>
    </source>
</evidence>